<gene>
    <name evidence="1" type="ORF">DPEC_G00045870</name>
</gene>
<proteinExistence type="predicted"/>
<organism evidence="1 2">
    <name type="scientific">Dallia pectoralis</name>
    <name type="common">Alaska blackfish</name>
    <dbReference type="NCBI Taxonomy" id="75939"/>
    <lineage>
        <taxon>Eukaryota</taxon>
        <taxon>Metazoa</taxon>
        <taxon>Chordata</taxon>
        <taxon>Craniata</taxon>
        <taxon>Vertebrata</taxon>
        <taxon>Euteleostomi</taxon>
        <taxon>Actinopterygii</taxon>
        <taxon>Neopterygii</taxon>
        <taxon>Teleostei</taxon>
        <taxon>Protacanthopterygii</taxon>
        <taxon>Esociformes</taxon>
        <taxon>Umbridae</taxon>
        <taxon>Dallia</taxon>
    </lineage>
</organism>
<dbReference type="EMBL" id="CM055731">
    <property type="protein sequence ID" value="KAJ8012725.1"/>
    <property type="molecule type" value="Genomic_DNA"/>
</dbReference>
<accession>A0ACC2HAM9</accession>
<comment type="caution">
    <text evidence="1">The sequence shown here is derived from an EMBL/GenBank/DDBJ whole genome shotgun (WGS) entry which is preliminary data.</text>
</comment>
<name>A0ACC2HAM9_DALPE</name>
<evidence type="ECO:0000313" key="1">
    <source>
        <dbReference type="EMBL" id="KAJ8012725.1"/>
    </source>
</evidence>
<sequence length="569" mass="63886">MFYMLAALRNKQYKCNSTGRKRHLKSAYKDIMAFQKCLLQVAQALNTEEFQALLFLCKNLLEKDISNFQTTSELFNRLTEQELLTPEQPYLLSDLLQTIQRHSLMRELNLCEHIPTTSSLISPYRKLLYELSENITQDELKEIKFLLKPDLPRGRLEDNVTTLQVFLEMEKVAILSNCQLNTLENILQIVCPMLIKKINQYLSQAGPITQETGMGLQRTRSSSEVLPANKAPSQKRTVSCGPTDIRTLPEISYPNQTDTAMADAQRANEEPSSGLCVQNTSEENSASAIHEPIPADTQTGNSKVCFKELGEYAMTGSSRGVCLIINNNDFSTANLRNRPGTDIDLKSLTSVFQWLGFRVQVKSDCSRDQMVGLIEELRCRDHSQNDCLVCCILSHGLEGCVLGVDGLKLRVSKITETFSGLKCKSLTGKPKLFFIQACQGIKEQQPVFLQSDSRESEGLIAHRSICTDALVPEQSIPSDSDFLLGMSTVPQCVSFRDRWEGTWYIQSLCQSLINMVPSGHDLLSILTKVNHDVSCMSDNDGKKKQMPQPAFSLRKKVVFPIPKEPPPKL</sequence>
<dbReference type="Proteomes" id="UP001157502">
    <property type="component" value="Chromosome 4"/>
</dbReference>
<evidence type="ECO:0000313" key="2">
    <source>
        <dbReference type="Proteomes" id="UP001157502"/>
    </source>
</evidence>
<keyword evidence="2" id="KW-1185">Reference proteome</keyword>
<reference evidence="1" key="1">
    <citation type="submission" date="2021-05" db="EMBL/GenBank/DDBJ databases">
        <authorList>
            <person name="Pan Q."/>
            <person name="Jouanno E."/>
            <person name="Zahm M."/>
            <person name="Klopp C."/>
            <person name="Cabau C."/>
            <person name="Louis A."/>
            <person name="Berthelot C."/>
            <person name="Parey E."/>
            <person name="Roest Crollius H."/>
            <person name="Montfort J."/>
            <person name="Robinson-Rechavi M."/>
            <person name="Bouchez O."/>
            <person name="Lampietro C."/>
            <person name="Lopez Roques C."/>
            <person name="Donnadieu C."/>
            <person name="Postlethwait J."/>
            <person name="Bobe J."/>
            <person name="Dillon D."/>
            <person name="Chandos A."/>
            <person name="von Hippel F."/>
            <person name="Guiguen Y."/>
        </authorList>
    </citation>
    <scope>NUCLEOTIDE SEQUENCE</scope>
    <source>
        <strain evidence="1">YG-Jan2019</strain>
    </source>
</reference>
<protein>
    <submittedName>
        <fullName evidence="1">Uncharacterized protein</fullName>
    </submittedName>
</protein>